<dbReference type="EMBL" id="EQ998123">
    <property type="protein sequence ID" value="EEF21994.1"/>
    <property type="molecule type" value="Genomic_DNA"/>
</dbReference>
<feature type="non-terminal residue" evidence="3">
    <location>
        <position position="258"/>
    </location>
</feature>
<dbReference type="InParanoid" id="B9TQ70"/>
<feature type="non-terminal residue" evidence="3">
    <location>
        <position position="1"/>
    </location>
</feature>
<name>B9TQ70_RICCO</name>
<gene>
    <name evidence="3" type="ORF">RCOM_2076320</name>
</gene>
<proteinExistence type="predicted"/>
<dbReference type="Proteomes" id="UP000008311">
    <property type="component" value="Unassembled WGS sequence"/>
</dbReference>
<accession>B9TQ70</accession>
<reference evidence="4" key="1">
    <citation type="journal article" date="2010" name="Nat. Biotechnol.">
        <title>Draft genome sequence of the oilseed species Ricinus communis.</title>
        <authorList>
            <person name="Chan A.P."/>
            <person name="Crabtree J."/>
            <person name="Zhao Q."/>
            <person name="Lorenzi H."/>
            <person name="Orvis J."/>
            <person name="Puiu D."/>
            <person name="Melake-Berhan A."/>
            <person name="Jones K.M."/>
            <person name="Redman J."/>
            <person name="Chen G."/>
            <person name="Cahoon E.B."/>
            <person name="Gedil M."/>
            <person name="Stanke M."/>
            <person name="Haas B.J."/>
            <person name="Wortman J.R."/>
            <person name="Fraser-Liggett C.M."/>
            <person name="Ravel J."/>
            <person name="Rabinowicz P.D."/>
        </authorList>
    </citation>
    <scope>NUCLEOTIDE SEQUENCE [LARGE SCALE GENOMIC DNA]</scope>
    <source>
        <strain evidence="4">cv. Hale</strain>
    </source>
</reference>
<dbReference type="SUPFAM" id="SSF57997">
    <property type="entry name" value="Tropomyosin"/>
    <property type="match status" value="1"/>
</dbReference>
<protein>
    <recommendedName>
        <fullName evidence="5">Chromosome segregation protein SMC</fullName>
    </recommendedName>
</protein>
<keyword evidence="4" id="KW-1185">Reference proteome</keyword>
<dbReference type="STRING" id="3988.B9TQ70"/>
<feature type="coiled-coil region" evidence="1">
    <location>
        <begin position="4"/>
        <end position="232"/>
    </location>
</feature>
<evidence type="ECO:0000256" key="1">
    <source>
        <dbReference type="SAM" id="Coils"/>
    </source>
</evidence>
<evidence type="ECO:0000313" key="3">
    <source>
        <dbReference type="EMBL" id="EEF21994.1"/>
    </source>
</evidence>
<sequence length="258" mass="30322">ALQWKQLDDQVQERERAIKELEVKLEAVIAEQRALDAGIEKHRDDHSQLNDRFNEVQGRYYAVGAEIARAEQTIHHQTDRARQLREDLIRAERNLAQAQDHLRSDADKQEQWRTELAEIEPELEIVEARAEESAAALTEYEQAMNEWQLRWDEFNQRAAEPRQQAEVQQSRIQHLEQALRRFQDRVARLEQEKSELGTGPVDDEIGLLNEQLAELELEVESAQHSIDELLADIEGRRERNQREGAELDRLRSDLQRMR</sequence>
<dbReference type="AlphaFoldDB" id="B9TQ70"/>
<evidence type="ECO:0000256" key="2">
    <source>
        <dbReference type="SAM" id="MobiDB-lite"/>
    </source>
</evidence>
<dbReference type="Gene3D" id="1.10.287.1490">
    <property type="match status" value="1"/>
</dbReference>
<keyword evidence="1" id="KW-0175">Coiled coil</keyword>
<organism evidence="3 4">
    <name type="scientific">Ricinus communis</name>
    <name type="common">Castor bean</name>
    <dbReference type="NCBI Taxonomy" id="3988"/>
    <lineage>
        <taxon>Eukaryota</taxon>
        <taxon>Viridiplantae</taxon>
        <taxon>Streptophyta</taxon>
        <taxon>Embryophyta</taxon>
        <taxon>Tracheophyta</taxon>
        <taxon>Spermatophyta</taxon>
        <taxon>Magnoliopsida</taxon>
        <taxon>eudicotyledons</taxon>
        <taxon>Gunneridae</taxon>
        <taxon>Pentapetalae</taxon>
        <taxon>rosids</taxon>
        <taxon>fabids</taxon>
        <taxon>Malpighiales</taxon>
        <taxon>Euphorbiaceae</taxon>
        <taxon>Acalyphoideae</taxon>
        <taxon>Acalypheae</taxon>
        <taxon>Ricinus</taxon>
    </lineage>
</organism>
<evidence type="ECO:0000313" key="4">
    <source>
        <dbReference type="Proteomes" id="UP000008311"/>
    </source>
</evidence>
<feature type="region of interest" description="Disordered" evidence="2">
    <location>
        <begin position="233"/>
        <end position="258"/>
    </location>
</feature>
<evidence type="ECO:0008006" key="5">
    <source>
        <dbReference type="Google" id="ProtNLM"/>
    </source>
</evidence>